<dbReference type="Proteomes" id="UP000076447">
    <property type="component" value="Unassembled WGS sequence"/>
</dbReference>
<dbReference type="SUPFAM" id="SSF88713">
    <property type="entry name" value="Glycoside hydrolase/deacetylase"/>
    <property type="match status" value="1"/>
</dbReference>
<dbReference type="Pfam" id="PF01522">
    <property type="entry name" value="Polysacc_deac_1"/>
    <property type="match status" value="1"/>
</dbReference>
<name>A0A163S3R0_9CELL</name>
<dbReference type="EMBL" id="MAQA01000004">
    <property type="protein sequence ID" value="OCI32669.1"/>
    <property type="molecule type" value="Genomic_DNA"/>
</dbReference>
<evidence type="ECO:0000313" key="3">
    <source>
        <dbReference type="EMBL" id="OCI32669.1"/>
    </source>
</evidence>
<dbReference type="InterPro" id="IPR002509">
    <property type="entry name" value="NODB_dom"/>
</dbReference>
<dbReference type="Proteomes" id="UP000093412">
    <property type="component" value="Unassembled WGS sequence"/>
</dbReference>
<feature type="domain" description="NodB homology" evidence="1">
    <location>
        <begin position="66"/>
        <end position="247"/>
    </location>
</feature>
<evidence type="ECO:0000313" key="5">
    <source>
        <dbReference type="Proteomes" id="UP000093412"/>
    </source>
</evidence>
<evidence type="ECO:0000313" key="2">
    <source>
        <dbReference type="EMBL" id="KZM35985.1"/>
    </source>
</evidence>
<protein>
    <submittedName>
        <fullName evidence="2">Peptidoglycan-N-acetylglucosamine deacetylase</fullName>
        <ecNumber evidence="2">3.5.1.104</ecNumber>
    </submittedName>
</protein>
<evidence type="ECO:0000259" key="1">
    <source>
        <dbReference type="PROSITE" id="PS51677"/>
    </source>
</evidence>
<comment type="caution">
    <text evidence="2">The sequence shown here is derived from an EMBL/GenBank/DDBJ whole genome shotgun (WGS) entry which is preliminary data.</text>
</comment>
<sequence length="280" mass="30971">MAESRQGAGRATTRRPPRGIVVRRRDIESTPPPVGGRFAEVAYTRLPLPRLATRALGTFCVNTTDRVVSITYDDGPHPEHTPRLLDLLASRGATATFFALARQVRAHPEIARRILAEGHELALHGQDHRSLLTMGDTEAVRYVRDAKDEVESLVSAPLVSFRPPYGAHTVRQAHGIAGLGLDVLIWSGDAFDWVDDEETRIADRALSTVFPGSMLLLHDDRGDPETLAEDEVFPDFDRAEVLGLVLDRLSADGYRTMTAHELVSGYQPVMSMARERMRTS</sequence>
<dbReference type="PANTHER" id="PTHR10587">
    <property type="entry name" value="GLYCOSYL TRANSFERASE-RELATED"/>
    <property type="match status" value="1"/>
</dbReference>
<dbReference type="CDD" id="cd10959">
    <property type="entry name" value="CE4_NodB_like_3"/>
    <property type="match status" value="1"/>
</dbReference>
<keyword evidence="2" id="KW-0378">Hydrolase</keyword>
<dbReference type="STRING" id="43678.OJAG_13100"/>
<dbReference type="GO" id="GO:0016810">
    <property type="term" value="F:hydrolase activity, acting on carbon-nitrogen (but not peptide) bonds"/>
    <property type="evidence" value="ECO:0007669"/>
    <property type="project" value="InterPro"/>
</dbReference>
<accession>A0A163S3R0</accession>
<reference evidence="2 4" key="1">
    <citation type="submission" date="2016-01" db="EMBL/GenBank/DDBJ databases">
        <title>Genome sequence of Oerskovia enterophila VJag, an agar and cellulose degrading bacterium.</title>
        <authorList>
            <person name="Poehlein A."/>
            <person name="Jag V."/>
            <person name="Bengelsdorf F."/>
            <person name="Duerre P."/>
            <person name="Daniel R."/>
        </authorList>
    </citation>
    <scope>NUCLEOTIDE SEQUENCE [LARGE SCALE GENOMIC DNA]</scope>
    <source>
        <strain evidence="2 4">VJag</strain>
    </source>
</reference>
<dbReference type="PATRIC" id="fig|43678.3.peg.1370"/>
<dbReference type="PROSITE" id="PS51677">
    <property type="entry name" value="NODB"/>
    <property type="match status" value="1"/>
</dbReference>
<reference evidence="3 5" key="2">
    <citation type="submission" date="2016-06" db="EMBL/GenBank/DDBJ databases">
        <title>Genome sequence of Oerskovia enterophila DSM 43852.</title>
        <authorList>
            <person name="Poehlein A."/>
            <person name="Jag V."/>
            <person name="Bengelsdorf F.R."/>
            <person name="Daniel R."/>
            <person name="Duerre P."/>
        </authorList>
    </citation>
    <scope>NUCLEOTIDE SEQUENCE [LARGE SCALE GENOMIC DNA]</scope>
    <source>
        <strain evidence="3 5">DSM 43852</strain>
    </source>
</reference>
<dbReference type="EC" id="3.5.1.104" evidence="2"/>
<gene>
    <name evidence="2" type="primary">pgdA</name>
    <name evidence="3" type="synonym">pgdA_1</name>
    <name evidence="3" type="ORF">OERS_05990</name>
    <name evidence="2" type="ORF">OJAG_13100</name>
</gene>
<keyword evidence="5" id="KW-1185">Reference proteome</keyword>
<organism evidence="2 4">
    <name type="scientific">Oerskovia enterophila</name>
    <dbReference type="NCBI Taxonomy" id="43678"/>
    <lineage>
        <taxon>Bacteria</taxon>
        <taxon>Bacillati</taxon>
        <taxon>Actinomycetota</taxon>
        <taxon>Actinomycetes</taxon>
        <taxon>Micrococcales</taxon>
        <taxon>Cellulomonadaceae</taxon>
        <taxon>Oerskovia</taxon>
    </lineage>
</organism>
<dbReference type="AlphaFoldDB" id="A0A163S3R0"/>
<dbReference type="OrthoDB" id="9797391at2"/>
<dbReference type="InterPro" id="IPR011330">
    <property type="entry name" value="Glyco_hydro/deAcase_b/a-brl"/>
</dbReference>
<dbReference type="Gene3D" id="3.20.20.370">
    <property type="entry name" value="Glycoside hydrolase/deacetylase"/>
    <property type="match status" value="1"/>
</dbReference>
<dbReference type="GO" id="GO:0005975">
    <property type="term" value="P:carbohydrate metabolic process"/>
    <property type="evidence" value="ECO:0007669"/>
    <property type="project" value="InterPro"/>
</dbReference>
<evidence type="ECO:0000313" key="4">
    <source>
        <dbReference type="Proteomes" id="UP000076447"/>
    </source>
</evidence>
<dbReference type="RefSeq" id="WP_082848820.1">
    <property type="nucleotide sequence ID" value="NZ_LRIE01000062.1"/>
</dbReference>
<proteinExistence type="predicted"/>
<dbReference type="EMBL" id="LRIE01000062">
    <property type="protein sequence ID" value="KZM35985.1"/>
    <property type="molecule type" value="Genomic_DNA"/>
</dbReference>
<dbReference type="InterPro" id="IPR050248">
    <property type="entry name" value="Polysacc_deacetylase_ArnD"/>
</dbReference>